<dbReference type="PIRSF" id="PIRSF000887">
    <property type="entry name" value="Pesterase_MJ0037"/>
    <property type="match status" value="1"/>
</dbReference>
<dbReference type="AlphaFoldDB" id="Q1YKM4"/>
<feature type="domain" description="Calcineurin-like phosphoesterase" evidence="1">
    <location>
        <begin position="41"/>
        <end position="149"/>
    </location>
</feature>
<dbReference type="SUPFAM" id="SSF56300">
    <property type="entry name" value="Metallo-dependent phosphatases"/>
    <property type="match status" value="1"/>
</dbReference>
<evidence type="ECO:0000313" key="3">
    <source>
        <dbReference type="Proteomes" id="UP000000321"/>
    </source>
</evidence>
<dbReference type="GO" id="GO:0016787">
    <property type="term" value="F:hydrolase activity"/>
    <property type="evidence" value="ECO:0007669"/>
    <property type="project" value="InterPro"/>
</dbReference>
<dbReference type="PANTHER" id="PTHR39323">
    <property type="entry name" value="BLR1149 PROTEIN"/>
    <property type="match status" value="1"/>
</dbReference>
<dbReference type="Proteomes" id="UP000000321">
    <property type="component" value="Unassembled WGS sequence"/>
</dbReference>
<dbReference type="HOGENOM" id="CLU_075478_2_0_5"/>
<dbReference type="Pfam" id="PF00149">
    <property type="entry name" value="Metallophos"/>
    <property type="match status" value="1"/>
</dbReference>
<dbReference type="InterPro" id="IPR004843">
    <property type="entry name" value="Calcineurin-like_PHP"/>
</dbReference>
<accession>Q1YKM4</accession>
<gene>
    <name evidence="2" type="ORF">SI859A1_00619</name>
</gene>
<dbReference type="EMBL" id="AAPJ01000002">
    <property type="protein sequence ID" value="EAS50499.1"/>
    <property type="molecule type" value="Genomic_DNA"/>
</dbReference>
<dbReference type="PANTHER" id="PTHR39323:SF1">
    <property type="entry name" value="BLR1149 PROTEIN"/>
    <property type="match status" value="1"/>
</dbReference>
<dbReference type="InterPro" id="IPR026336">
    <property type="entry name" value="PdeM-like"/>
</dbReference>
<keyword evidence="3" id="KW-1185">Reference proteome</keyword>
<comment type="caution">
    <text evidence="2">The sequence shown here is derived from an EMBL/GenBank/DDBJ whole genome shotgun (WGS) entry which is preliminary data.</text>
</comment>
<evidence type="ECO:0000259" key="1">
    <source>
        <dbReference type="Pfam" id="PF00149"/>
    </source>
</evidence>
<dbReference type="Gene3D" id="3.60.21.10">
    <property type="match status" value="1"/>
</dbReference>
<proteinExistence type="predicted"/>
<dbReference type="BioCyc" id="AURANTIMONAS:SI859A1_00619-MONOMER"/>
<protein>
    <submittedName>
        <fullName evidence="2">Putative phosphoesterase</fullName>
    </submittedName>
</protein>
<dbReference type="InterPro" id="IPR024173">
    <property type="entry name" value="Pesterase_MJ0037-like"/>
</dbReference>
<name>Q1YKM4_AURMS</name>
<reference evidence="2 3" key="1">
    <citation type="journal article" date="2008" name="Appl. Environ. Microbiol.">
        <title>Genomic insights into Mn(II) oxidation by the marine alphaproteobacterium Aurantimonas sp. strain SI85-9A1.</title>
        <authorList>
            <person name="Dick G.J."/>
            <person name="Podell S."/>
            <person name="Johnson H.A."/>
            <person name="Rivera-Espinoza Y."/>
            <person name="Bernier-Latmani R."/>
            <person name="McCarthy J.K."/>
            <person name="Torpey J.W."/>
            <person name="Clement B.G."/>
            <person name="Gaasterland T."/>
            <person name="Tebo B.M."/>
        </authorList>
    </citation>
    <scope>NUCLEOTIDE SEQUENCE [LARGE SCALE GENOMIC DNA]</scope>
    <source>
        <strain evidence="2 3">SI85-9A1</strain>
    </source>
</reference>
<organism evidence="2 3">
    <name type="scientific">Aurantimonas manganoxydans (strain ATCC BAA-1229 / DSM 21871 / SI85-9A1)</name>
    <dbReference type="NCBI Taxonomy" id="287752"/>
    <lineage>
        <taxon>Bacteria</taxon>
        <taxon>Pseudomonadati</taxon>
        <taxon>Pseudomonadota</taxon>
        <taxon>Alphaproteobacteria</taxon>
        <taxon>Hyphomicrobiales</taxon>
        <taxon>Aurantimonadaceae</taxon>
        <taxon>Aurantimonas</taxon>
    </lineage>
</organism>
<dbReference type="InterPro" id="IPR029052">
    <property type="entry name" value="Metallo-depent_PP-like"/>
</dbReference>
<dbReference type="NCBIfam" id="TIGR04123">
    <property type="entry name" value="P_estr_lig_assc"/>
    <property type="match status" value="1"/>
</dbReference>
<sequence>MRMNALARRLRQTECDGVEMSLAGARIVCDPSGVLYAPDERLLIVSDLHLEKGAAFARRGMMLPPYDTAATLTLLEAALTRYAPQRVISLGDSFHDRTGAALMPEASRESLRRLMAGRDWIWISGNHDPEPPAFVGGETREEIAVGPWTFRHEPSAAYRAGEVAGHLHPVARVANGARSTRGACFASDGSRMIMPSFGVTTGGLNVLDRAFHGLFDLATAKAYVIGLARIYPIGFRSLSPG</sequence>
<evidence type="ECO:0000313" key="2">
    <source>
        <dbReference type="EMBL" id="EAS50499.1"/>
    </source>
</evidence>